<feature type="region of interest" description="Disordered" evidence="1">
    <location>
        <begin position="1"/>
        <end position="24"/>
    </location>
</feature>
<organism evidence="2 3">
    <name type="scientific">Dreissena polymorpha</name>
    <name type="common">Zebra mussel</name>
    <name type="synonym">Mytilus polymorpha</name>
    <dbReference type="NCBI Taxonomy" id="45954"/>
    <lineage>
        <taxon>Eukaryota</taxon>
        <taxon>Metazoa</taxon>
        <taxon>Spiralia</taxon>
        <taxon>Lophotrochozoa</taxon>
        <taxon>Mollusca</taxon>
        <taxon>Bivalvia</taxon>
        <taxon>Autobranchia</taxon>
        <taxon>Heteroconchia</taxon>
        <taxon>Euheterodonta</taxon>
        <taxon>Imparidentia</taxon>
        <taxon>Neoheterodontei</taxon>
        <taxon>Myida</taxon>
        <taxon>Dreissenoidea</taxon>
        <taxon>Dreissenidae</taxon>
        <taxon>Dreissena</taxon>
    </lineage>
</organism>
<evidence type="ECO:0000313" key="2">
    <source>
        <dbReference type="EMBL" id="KAH3823785.1"/>
    </source>
</evidence>
<feature type="region of interest" description="Disordered" evidence="1">
    <location>
        <begin position="50"/>
        <end position="70"/>
    </location>
</feature>
<sequence>MTSGHLQETHRQSVTLPENLPDRRGTRRRLIDSLHGVRDVWTAAGDSQAVPGVSETVRAPSGESQTVCDGAKTDRRRAGYLKMVCYGANTVSSPAGVPQAGLAHARDPNTLYYVQRPSGQLQETPRQSVTVPDSLSIRRRLIGNLMQVP</sequence>
<dbReference type="Proteomes" id="UP000828390">
    <property type="component" value="Unassembled WGS sequence"/>
</dbReference>
<accession>A0A9D4GY41</accession>
<comment type="caution">
    <text evidence="2">The sequence shown here is derived from an EMBL/GenBank/DDBJ whole genome shotgun (WGS) entry which is preliminary data.</text>
</comment>
<feature type="compositionally biased region" description="Polar residues" evidence="1">
    <location>
        <begin position="1"/>
        <end position="16"/>
    </location>
</feature>
<evidence type="ECO:0000256" key="1">
    <source>
        <dbReference type="SAM" id="MobiDB-lite"/>
    </source>
</evidence>
<dbReference type="EMBL" id="JAIWYP010000005">
    <property type="protein sequence ID" value="KAH3823785.1"/>
    <property type="molecule type" value="Genomic_DNA"/>
</dbReference>
<name>A0A9D4GY41_DREPO</name>
<protein>
    <submittedName>
        <fullName evidence="2">Uncharacterized protein</fullName>
    </submittedName>
</protein>
<proteinExistence type="predicted"/>
<evidence type="ECO:0000313" key="3">
    <source>
        <dbReference type="Proteomes" id="UP000828390"/>
    </source>
</evidence>
<dbReference type="AlphaFoldDB" id="A0A9D4GY41"/>
<reference evidence="2" key="2">
    <citation type="submission" date="2020-11" db="EMBL/GenBank/DDBJ databases">
        <authorList>
            <person name="McCartney M.A."/>
            <person name="Auch B."/>
            <person name="Kono T."/>
            <person name="Mallez S."/>
            <person name="Becker A."/>
            <person name="Gohl D.M."/>
            <person name="Silverstein K.A.T."/>
            <person name="Koren S."/>
            <person name="Bechman K.B."/>
            <person name="Herman A."/>
            <person name="Abrahante J.E."/>
            <person name="Garbe J."/>
        </authorList>
    </citation>
    <scope>NUCLEOTIDE SEQUENCE</scope>
    <source>
        <strain evidence="2">Duluth1</strain>
        <tissue evidence="2">Whole animal</tissue>
    </source>
</reference>
<gene>
    <name evidence="2" type="ORF">DPMN_125607</name>
</gene>
<keyword evidence="3" id="KW-1185">Reference proteome</keyword>
<reference evidence="2" key="1">
    <citation type="journal article" date="2019" name="bioRxiv">
        <title>The Genome of the Zebra Mussel, Dreissena polymorpha: A Resource for Invasive Species Research.</title>
        <authorList>
            <person name="McCartney M.A."/>
            <person name="Auch B."/>
            <person name="Kono T."/>
            <person name="Mallez S."/>
            <person name="Zhang Y."/>
            <person name="Obille A."/>
            <person name="Becker A."/>
            <person name="Abrahante J.E."/>
            <person name="Garbe J."/>
            <person name="Badalamenti J.P."/>
            <person name="Herman A."/>
            <person name="Mangelson H."/>
            <person name="Liachko I."/>
            <person name="Sullivan S."/>
            <person name="Sone E.D."/>
            <person name="Koren S."/>
            <person name="Silverstein K.A.T."/>
            <person name="Beckman K.B."/>
            <person name="Gohl D.M."/>
        </authorList>
    </citation>
    <scope>NUCLEOTIDE SEQUENCE</scope>
    <source>
        <strain evidence="2">Duluth1</strain>
        <tissue evidence="2">Whole animal</tissue>
    </source>
</reference>